<sequence>MRFLTLFFLIVEPFLLINAILDDAIVKETVRRDRHTKLVIFGLRHGNRNPGKLINESKGYFGFEGPLELTSIGKRQGYAFGKELRSFLQGLLAGNYLPSEASFYTSSSSRTQMTLQAVLAGLFPPRSFAVWNLALDWSPVPYQIDDPMLRMFNVTCPESDSVWKPIDDETLDAIVTDKNENKQLLEYISAHTGWSPTLKSAANLADNIDQFELHNFPLPQWLEVENFSQSTNASLAEMIMEFQEYPQITCAKYMPCRNLMSGVWLQTLVDRLQSLANSTDDAKPEKLLGFVSHTEIVLSAMKSMGLVYDRIDPSAGFILEIRDTPTWAARFLFHEPLATDEHVIYKGIYNEELKKLATNDEWIPLSDLIDYLQPSAISNWPVACGIESKDTGDVPSDTDKLIADVLEVAKAEKNKFNCATTSSFQLPVVVIHILNLSFLLGY</sequence>
<evidence type="ECO:0000313" key="1">
    <source>
        <dbReference type="Proteomes" id="UP000887576"/>
    </source>
</evidence>
<dbReference type="Proteomes" id="UP000887576">
    <property type="component" value="Unplaced"/>
</dbReference>
<reference evidence="2" key="1">
    <citation type="submission" date="2022-11" db="UniProtKB">
        <authorList>
            <consortium name="WormBaseParasite"/>
        </authorList>
    </citation>
    <scope>IDENTIFICATION</scope>
</reference>
<name>A0AC34QIF7_9BILA</name>
<dbReference type="WBParaSite" id="JU765_v2.g16441.t1">
    <property type="protein sequence ID" value="JU765_v2.g16441.t1"/>
    <property type="gene ID" value="JU765_v2.g16441"/>
</dbReference>
<evidence type="ECO:0000313" key="2">
    <source>
        <dbReference type="WBParaSite" id="JU765_v2.g16441.t1"/>
    </source>
</evidence>
<protein>
    <submittedName>
        <fullName evidence="2">Acid phosphatase</fullName>
    </submittedName>
</protein>
<proteinExistence type="predicted"/>
<accession>A0AC34QIF7</accession>
<organism evidence="1 2">
    <name type="scientific">Panagrolaimus sp. JU765</name>
    <dbReference type="NCBI Taxonomy" id="591449"/>
    <lineage>
        <taxon>Eukaryota</taxon>
        <taxon>Metazoa</taxon>
        <taxon>Ecdysozoa</taxon>
        <taxon>Nematoda</taxon>
        <taxon>Chromadorea</taxon>
        <taxon>Rhabditida</taxon>
        <taxon>Tylenchina</taxon>
        <taxon>Panagrolaimomorpha</taxon>
        <taxon>Panagrolaimoidea</taxon>
        <taxon>Panagrolaimidae</taxon>
        <taxon>Panagrolaimus</taxon>
    </lineage>
</organism>